<evidence type="ECO:0000313" key="6">
    <source>
        <dbReference type="EMBL" id="EFW04720.1"/>
    </source>
</evidence>
<feature type="transmembrane region" description="Helical" evidence="4">
    <location>
        <begin position="147"/>
        <end position="169"/>
    </location>
</feature>
<dbReference type="CDD" id="cd00592">
    <property type="entry name" value="HTH_MerR-like"/>
    <property type="match status" value="1"/>
</dbReference>
<keyword evidence="3" id="KW-0804">Transcription</keyword>
<keyword evidence="2" id="KW-0238">DNA-binding</keyword>
<dbReference type="Gene3D" id="1.10.1660.10">
    <property type="match status" value="1"/>
</dbReference>
<keyword evidence="4" id="KW-0472">Membrane</keyword>
<evidence type="ECO:0000256" key="3">
    <source>
        <dbReference type="ARBA" id="ARBA00023163"/>
    </source>
</evidence>
<reference evidence="6 7" key="1">
    <citation type="submission" date="2010-12" db="EMBL/GenBank/DDBJ databases">
        <title>The Genome Sequence of Coprobacillus sp. strain 29_1.</title>
        <authorList>
            <consortium name="The Broad Institute Genome Sequencing Platform"/>
            <person name="Earl A."/>
            <person name="Ward D."/>
            <person name="Feldgarden M."/>
            <person name="Gevers D."/>
            <person name="Daigneault M."/>
            <person name="Sibley C.D."/>
            <person name="White A."/>
            <person name="Strauss J."/>
            <person name="Allen-Vercoe E."/>
            <person name="Young S.K."/>
            <person name="Zeng Q."/>
            <person name="Gargeya S."/>
            <person name="Fitzgerald M."/>
            <person name="Haas B."/>
            <person name="Abouelleil A."/>
            <person name="Alvarado L."/>
            <person name="Arachchi H.M."/>
            <person name="Berlin A."/>
            <person name="Brown A."/>
            <person name="Chapman S.B."/>
            <person name="Chen Z."/>
            <person name="Dunbar C."/>
            <person name="Freedman E."/>
            <person name="Gearin G."/>
            <person name="Gellesch M."/>
            <person name="Goldberg J."/>
            <person name="Griggs A."/>
            <person name="Gujja S."/>
            <person name="Heilman E."/>
            <person name="Heiman D."/>
            <person name="Howarth C."/>
            <person name="Larson L."/>
            <person name="Lui A."/>
            <person name="MacDonald P.J.P."/>
            <person name="Mehta T."/>
            <person name="Montmayeur A."/>
            <person name="Murphy C."/>
            <person name="Neiman D."/>
            <person name="Pearson M."/>
            <person name="Priest M."/>
            <person name="Roberts A."/>
            <person name="Saif S."/>
            <person name="Shea T."/>
            <person name="Shenoy N."/>
            <person name="Sisk P."/>
            <person name="Stolte C."/>
            <person name="Sykes S."/>
            <person name="White J."/>
            <person name="Yandava C."/>
            <person name="Nusbaum C."/>
            <person name="Birren B."/>
        </authorList>
    </citation>
    <scope>NUCLEOTIDE SEQUENCE [LARGE SCALE GENOMIC DNA]</scope>
    <source>
        <strain evidence="6 7">29_1</strain>
    </source>
</reference>
<dbReference type="InterPro" id="IPR000551">
    <property type="entry name" value="MerR-type_HTH_dom"/>
</dbReference>
<dbReference type="InterPro" id="IPR009061">
    <property type="entry name" value="DNA-bd_dom_put_sf"/>
</dbReference>
<dbReference type="PANTHER" id="PTHR30204:SF94">
    <property type="entry name" value="HEAVY METAL-DEPENDENT TRANSCRIPTIONAL REGULATOR HI_0293-RELATED"/>
    <property type="match status" value="1"/>
</dbReference>
<feature type="domain" description="HTH merR-type" evidence="5">
    <location>
        <begin position="1"/>
        <end position="68"/>
    </location>
</feature>
<dbReference type="RefSeq" id="WP_008789226.1">
    <property type="nucleotide sequence ID" value="NZ_AKCB01000001.1"/>
</dbReference>
<dbReference type="SUPFAM" id="SSF46955">
    <property type="entry name" value="Putative DNA-binding domain"/>
    <property type="match status" value="1"/>
</dbReference>
<dbReference type="HOGENOM" id="CLU_815619_0_0_9"/>
<evidence type="ECO:0000256" key="4">
    <source>
        <dbReference type="SAM" id="Phobius"/>
    </source>
</evidence>
<comment type="caution">
    <text evidence="6">The sequence shown here is derived from an EMBL/GenBank/DDBJ whole genome shotgun (WGS) entry which is preliminary data.</text>
</comment>
<name>E7GBI5_9FIRM</name>
<dbReference type="GO" id="GO:0003677">
    <property type="term" value="F:DNA binding"/>
    <property type="evidence" value="ECO:0007669"/>
    <property type="project" value="UniProtKB-KW"/>
</dbReference>
<dbReference type="AlphaFoldDB" id="E7GBI5"/>
<evidence type="ECO:0000313" key="7">
    <source>
        <dbReference type="Proteomes" id="UP000003157"/>
    </source>
</evidence>
<dbReference type="SMART" id="SM00422">
    <property type="entry name" value="HTH_MERR"/>
    <property type="match status" value="1"/>
</dbReference>
<dbReference type="GeneID" id="78230071"/>
<feature type="transmembrane region" description="Helical" evidence="4">
    <location>
        <begin position="175"/>
        <end position="196"/>
    </location>
</feature>
<proteinExistence type="predicted"/>
<keyword evidence="4" id="KW-0812">Transmembrane</keyword>
<dbReference type="OrthoDB" id="9791488at2"/>
<evidence type="ECO:0000256" key="1">
    <source>
        <dbReference type="ARBA" id="ARBA00023015"/>
    </source>
</evidence>
<keyword evidence="1" id="KW-0805">Transcription regulation</keyword>
<organism evidence="6 7">
    <name type="scientific">Coprobacillus cateniformis</name>
    <dbReference type="NCBI Taxonomy" id="100884"/>
    <lineage>
        <taxon>Bacteria</taxon>
        <taxon>Bacillati</taxon>
        <taxon>Bacillota</taxon>
        <taxon>Erysipelotrichia</taxon>
        <taxon>Erysipelotrichales</taxon>
        <taxon>Coprobacillaceae</taxon>
        <taxon>Coprobacillus</taxon>
    </lineage>
</organism>
<evidence type="ECO:0000259" key="5">
    <source>
        <dbReference type="PROSITE" id="PS50937"/>
    </source>
</evidence>
<dbReference type="PANTHER" id="PTHR30204">
    <property type="entry name" value="REDOX-CYCLING DRUG-SENSING TRANSCRIPTIONAL ACTIVATOR SOXR"/>
    <property type="match status" value="1"/>
</dbReference>
<keyword evidence="7" id="KW-1185">Reference proteome</keyword>
<keyword evidence="4" id="KW-1133">Transmembrane helix</keyword>
<dbReference type="STRING" id="100884.GCA_000269565_02238"/>
<gene>
    <name evidence="6" type="ORF">HMPREF9488_02126</name>
</gene>
<dbReference type="eggNOG" id="COG0789">
    <property type="taxonomic scope" value="Bacteria"/>
</dbReference>
<sequence>MKTNDLERDLGLSKHTIRYYEKEGFIQPQRDENGYRNYNSNDVQVLKLVKFLRNLEISIDDVKAILNGELDFHECLKINQIHLDKQIESIKEIKETIEDYHDKDLPLISELAEVEKSTSQARLGFQKTTKTVSLGRKLTKPWAIRQLFYSLIGSLVIGFGLGRFFVIAIDIPTVQGIVICLAITIFMEIILIGFACRNTSPTMLDNSIDQSVEFLRDGICYYEFTGPIHNLQYFIAVLLGKDEAMMHYYRYDEIEKVSVIGKRRYMKLGSPIAYVVYTADFLFEFQDGKKFYFYWPMILDDDARYIAIILEEKIKDIRDRHNILHAFKNGINLTDYLIDQ</sequence>
<dbReference type="GO" id="GO:0003700">
    <property type="term" value="F:DNA-binding transcription factor activity"/>
    <property type="evidence" value="ECO:0007669"/>
    <property type="project" value="InterPro"/>
</dbReference>
<accession>E7GBI5</accession>
<evidence type="ECO:0000256" key="2">
    <source>
        <dbReference type="ARBA" id="ARBA00023125"/>
    </source>
</evidence>
<dbReference type="Proteomes" id="UP000003157">
    <property type="component" value="Unassembled WGS sequence"/>
</dbReference>
<dbReference type="EMBL" id="ADKX01000034">
    <property type="protein sequence ID" value="EFW04720.1"/>
    <property type="molecule type" value="Genomic_DNA"/>
</dbReference>
<dbReference type="InterPro" id="IPR047057">
    <property type="entry name" value="MerR_fam"/>
</dbReference>
<dbReference type="Pfam" id="PF13411">
    <property type="entry name" value="MerR_1"/>
    <property type="match status" value="1"/>
</dbReference>
<protein>
    <recommendedName>
        <fullName evidence="5">HTH merR-type domain-containing protein</fullName>
    </recommendedName>
</protein>
<dbReference type="PROSITE" id="PS50937">
    <property type="entry name" value="HTH_MERR_2"/>
    <property type="match status" value="1"/>
</dbReference>